<protein>
    <submittedName>
        <fullName evidence="3">Helix-turn-helix domain-containing protein</fullName>
    </submittedName>
</protein>
<dbReference type="InterPro" id="IPR010982">
    <property type="entry name" value="Lambda_DNA-bd_dom_sf"/>
</dbReference>
<sequence length="154" mass="16497">MTANQFIAANIRSLRQRKQWSQEFVAERLNVSRQAFAKWESGASLPDINRCLALANLFGVDLNALVTYDEENTGVPIGPPGKHIFGVVTLDDQHQVTLPATACTTLGLTPGTQLMLLGDSNPGTAGLALVAVDQFLAQTGPAFHHLFPAGDDNV</sequence>
<keyword evidence="4" id="KW-1185">Reference proteome</keyword>
<keyword evidence="1" id="KW-0238">DNA-binding</keyword>
<evidence type="ECO:0000256" key="1">
    <source>
        <dbReference type="ARBA" id="ARBA00023125"/>
    </source>
</evidence>
<dbReference type="SMART" id="SM00530">
    <property type="entry name" value="HTH_XRE"/>
    <property type="match status" value="1"/>
</dbReference>
<accession>A0ABW1UUR8</accession>
<dbReference type="CDD" id="cd00093">
    <property type="entry name" value="HTH_XRE"/>
    <property type="match status" value="1"/>
</dbReference>
<evidence type="ECO:0000313" key="3">
    <source>
        <dbReference type="EMBL" id="MFC6316375.1"/>
    </source>
</evidence>
<dbReference type="PANTHER" id="PTHR46558:SF15">
    <property type="entry name" value="HELIX-TURN-HELIX DOMAIN PROTEIN"/>
    <property type="match status" value="1"/>
</dbReference>
<dbReference type="SUPFAM" id="SSF89447">
    <property type="entry name" value="AbrB/MazE/MraZ-like"/>
    <property type="match status" value="1"/>
</dbReference>
<dbReference type="SUPFAM" id="SSF47413">
    <property type="entry name" value="lambda repressor-like DNA-binding domains"/>
    <property type="match status" value="1"/>
</dbReference>
<dbReference type="Gene3D" id="1.10.260.40">
    <property type="entry name" value="lambda repressor-like DNA-binding domains"/>
    <property type="match status" value="1"/>
</dbReference>
<proteinExistence type="predicted"/>
<dbReference type="RefSeq" id="WP_125600095.1">
    <property type="nucleotide sequence ID" value="NZ_JBHSSM010000038.1"/>
</dbReference>
<reference evidence="4" key="1">
    <citation type="journal article" date="2019" name="Int. J. Syst. Evol. Microbiol.">
        <title>The Global Catalogue of Microorganisms (GCM) 10K type strain sequencing project: providing services to taxonomists for standard genome sequencing and annotation.</title>
        <authorList>
            <consortium name="The Broad Institute Genomics Platform"/>
            <consortium name="The Broad Institute Genome Sequencing Center for Infectious Disease"/>
            <person name="Wu L."/>
            <person name="Ma J."/>
        </authorList>
    </citation>
    <scope>NUCLEOTIDE SEQUENCE [LARGE SCALE GENOMIC DNA]</scope>
    <source>
        <strain evidence="4">CCM 8897</strain>
    </source>
</reference>
<evidence type="ECO:0000259" key="2">
    <source>
        <dbReference type="PROSITE" id="PS50943"/>
    </source>
</evidence>
<evidence type="ECO:0000313" key="4">
    <source>
        <dbReference type="Proteomes" id="UP001596310"/>
    </source>
</evidence>
<dbReference type="PROSITE" id="PS50943">
    <property type="entry name" value="HTH_CROC1"/>
    <property type="match status" value="1"/>
</dbReference>
<organism evidence="3 4">
    <name type="scientific">Lapidilactobacillus achengensis</name>
    <dbReference type="NCBI Taxonomy" id="2486000"/>
    <lineage>
        <taxon>Bacteria</taxon>
        <taxon>Bacillati</taxon>
        <taxon>Bacillota</taxon>
        <taxon>Bacilli</taxon>
        <taxon>Lactobacillales</taxon>
        <taxon>Lactobacillaceae</taxon>
        <taxon>Lapidilactobacillus</taxon>
    </lineage>
</organism>
<name>A0ABW1UUR8_9LACO</name>
<dbReference type="EMBL" id="JBHSSM010000038">
    <property type="protein sequence ID" value="MFC6316375.1"/>
    <property type="molecule type" value="Genomic_DNA"/>
</dbReference>
<feature type="domain" description="HTH cro/C1-type" evidence="2">
    <location>
        <begin position="11"/>
        <end position="65"/>
    </location>
</feature>
<dbReference type="PANTHER" id="PTHR46558">
    <property type="entry name" value="TRACRIPTIONAL REGULATORY PROTEIN-RELATED-RELATED"/>
    <property type="match status" value="1"/>
</dbReference>
<gene>
    <name evidence="3" type="ORF">ACFQHW_12470</name>
</gene>
<dbReference type="InterPro" id="IPR001387">
    <property type="entry name" value="Cro/C1-type_HTH"/>
</dbReference>
<dbReference type="Pfam" id="PF01381">
    <property type="entry name" value="HTH_3"/>
    <property type="match status" value="1"/>
</dbReference>
<dbReference type="Proteomes" id="UP001596310">
    <property type="component" value="Unassembled WGS sequence"/>
</dbReference>
<dbReference type="InterPro" id="IPR037914">
    <property type="entry name" value="SpoVT-AbrB_sf"/>
</dbReference>
<comment type="caution">
    <text evidence="3">The sequence shown here is derived from an EMBL/GenBank/DDBJ whole genome shotgun (WGS) entry which is preliminary data.</text>
</comment>